<comment type="caution">
    <text evidence="2">The sequence shown here is derived from an EMBL/GenBank/DDBJ whole genome shotgun (WGS) entry which is preliminary data.</text>
</comment>
<name>A0ABW5GCR3_9PSEU</name>
<reference evidence="3" key="1">
    <citation type="journal article" date="2019" name="Int. J. Syst. Evol. Microbiol.">
        <title>The Global Catalogue of Microorganisms (GCM) 10K type strain sequencing project: providing services to taxonomists for standard genome sequencing and annotation.</title>
        <authorList>
            <consortium name="The Broad Institute Genomics Platform"/>
            <consortium name="The Broad Institute Genome Sequencing Center for Infectious Disease"/>
            <person name="Wu L."/>
            <person name="Ma J."/>
        </authorList>
    </citation>
    <scope>NUCLEOTIDE SEQUENCE [LARGE SCALE GENOMIC DNA]</scope>
    <source>
        <strain evidence="3">CGMCC 4.7643</strain>
    </source>
</reference>
<organism evidence="2 3">
    <name type="scientific">Amycolatopsis samaneae</name>
    <dbReference type="NCBI Taxonomy" id="664691"/>
    <lineage>
        <taxon>Bacteria</taxon>
        <taxon>Bacillati</taxon>
        <taxon>Actinomycetota</taxon>
        <taxon>Actinomycetes</taxon>
        <taxon>Pseudonocardiales</taxon>
        <taxon>Pseudonocardiaceae</taxon>
        <taxon>Amycolatopsis</taxon>
    </lineage>
</organism>
<evidence type="ECO:0000313" key="2">
    <source>
        <dbReference type="EMBL" id="MFD2458966.1"/>
    </source>
</evidence>
<accession>A0ABW5GCR3</accession>
<dbReference type="RefSeq" id="WP_345387009.1">
    <property type="nucleotide sequence ID" value="NZ_BAABHG010000002.1"/>
</dbReference>
<proteinExistence type="predicted"/>
<evidence type="ECO:0000256" key="1">
    <source>
        <dbReference type="SAM" id="MobiDB-lite"/>
    </source>
</evidence>
<gene>
    <name evidence="2" type="ORF">ACFSYJ_10145</name>
</gene>
<sequence>MSRAIGSTARRTVDPWDDAPIADLGALTLPQFRGRATRDASHAPSHATAIGRDHEPQLDNHASEALADSVGLTRFGTWDVLASDS</sequence>
<protein>
    <submittedName>
        <fullName evidence="2">Uncharacterized protein</fullName>
    </submittedName>
</protein>
<feature type="region of interest" description="Disordered" evidence="1">
    <location>
        <begin position="35"/>
        <end position="57"/>
    </location>
</feature>
<keyword evidence="3" id="KW-1185">Reference proteome</keyword>
<evidence type="ECO:0000313" key="3">
    <source>
        <dbReference type="Proteomes" id="UP001597419"/>
    </source>
</evidence>
<dbReference type="Proteomes" id="UP001597419">
    <property type="component" value="Unassembled WGS sequence"/>
</dbReference>
<dbReference type="EMBL" id="JBHUKU010000004">
    <property type="protein sequence ID" value="MFD2458966.1"/>
    <property type="molecule type" value="Genomic_DNA"/>
</dbReference>